<dbReference type="InterPro" id="IPR023393">
    <property type="entry name" value="START-like_dom_sf"/>
</dbReference>
<organism evidence="4 5">
    <name type="scientific">Ectothiorhodosinus mongolicus</name>
    <dbReference type="NCBI Taxonomy" id="233100"/>
    <lineage>
        <taxon>Bacteria</taxon>
        <taxon>Pseudomonadati</taxon>
        <taxon>Pseudomonadota</taxon>
        <taxon>Gammaproteobacteria</taxon>
        <taxon>Chromatiales</taxon>
        <taxon>Ectothiorhodospiraceae</taxon>
        <taxon>Ectothiorhodosinus</taxon>
    </lineage>
</organism>
<comment type="similarity">
    <text evidence="1">Belongs to the ribosome association toxin RatA family.</text>
</comment>
<dbReference type="InterPro" id="IPR005031">
    <property type="entry name" value="COQ10_START"/>
</dbReference>
<evidence type="ECO:0000313" key="5">
    <source>
        <dbReference type="Proteomes" id="UP000223759"/>
    </source>
</evidence>
<accession>A0A1R3VRT0</accession>
<dbReference type="STRING" id="233100.SAMN05216526_0285"/>
<gene>
    <name evidence="4" type="ORF">SAMN05216526_0285</name>
</gene>
<keyword evidence="5" id="KW-1185">Reference proteome</keyword>
<protein>
    <submittedName>
        <fullName evidence="4">Carbon monoxide dehydrogenase subunit G</fullName>
    </submittedName>
</protein>
<dbReference type="Gene3D" id="3.30.530.20">
    <property type="match status" value="1"/>
</dbReference>
<dbReference type="AlphaFoldDB" id="A0A1R3VRT0"/>
<dbReference type="SUPFAM" id="SSF55961">
    <property type="entry name" value="Bet v1-like"/>
    <property type="match status" value="1"/>
</dbReference>
<evidence type="ECO:0000313" key="4">
    <source>
        <dbReference type="EMBL" id="SIT65832.1"/>
    </source>
</evidence>
<proteinExistence type="inferred from homology"/>
<feature type="domain" description="Coenzyme Q-binding protein COQ10 START" evidence="3">
    <location>
        <begin position="45"/>
        <end position="170"/>
    </location>
</feature>
<dbReference type="OrthoDB" id="5568133at2"/>
<dbReference type="EMBL" id="FTPK01000001">
    <property type="protein sequence ID" value="SIT65832.1"/>
    <property type="molecule type" value="Genomic_DNA"/>
</dbReference>
<sequence length="178" mass="20503">MRGWVVLWVLVCAVLTFPVQGNDELDLQFHKQDGRYHFAMDAWFSADPKQVWAVLTDYAALSDYSPSIQSAHLMRREGNEVEVLTVLSGCVLMFCRSIRRLEQVTEIAFQEIIAVVVPEHSDLLYGFTRWQLEPEGEGTRLQVESVVQPDFWVPPVLGARMMRRDFNEIARGIFAELR</sequence>
<dbReference type="Pfam" id="PF03364">
    <property type="entry name" value="Polyketide_cyc"/>
    <property type="match status" value="1"/>
</dbReference>
<name>A0A1R3VRT0_9GAMM</name>
<evidence type="ECO:0000256" key="1">
    <source>
        <dbReference type="ARBA" id="ARBA00008918"/>
    </source>
</evidence>
<evidence type="ECO:0000256" key="2">
    <source>
        <dbReference type="ARBA" id="ARBA00022649"/>
    </source>
</evidence>
<evidence type="ECO:0000259" key="3">
    <source>
        <dbReference type="Pfam" id="PF03364"/>
    </source>
</evidence>
<dbReference type="RefSeq" id="WP_076754300.1">
    <property type="nucleotide sequence ID" value="NZ_CP023018.1"/>
</dbReference>
<reference evidence="4 5" key="1">
    <citation type="submission" date="2017-01" db="EMBL/GenBank/DDBJ databases">
        <authorList>
            <person name="Mah S.A."/>
            <person name="Swanson W.J."/>
            <person name="Moy G.W."/>
            <person name="Vacquier V.D."/>
        </authorList>
    </citation>
    <scope>NUCLEOTIDE SEQUENCE [LARGE SCALE GENOMIC DNA]</scope>
    <source>
        <strain evidence="4 5">M9</strain>
    </source>
</reference>
<dbReference type="Proteomes" id="UP000223759">
    <property type="component" value="Unassembled WGS sequence"/>
</dbReference>
<keyword evidence="2" id="KW-1277">Toxin-antitoxin system</keyword>